<sequence>MRRRETLAVCCGMLSAASLFQPARAGLSERSCESLSRGTSSVKGCLKKYPPAFQLNQRIPADMIFLRTSEKNGSCFIRTDQLDGETDWKLKVAVICTQRLPAVGVRTTADGTARPTTHDPRPAFCCYHTESPVMETAQIHRSFWFHSRLLKGNNTS</sequence>
<feature type="signal peptide" evidence="2">
    <location>
        <begin position="1"/>
        <end position="25"/>
    </location>
</feature>
<feature type="chain" id="PRO_5021185019" evidence="2">
    <location>
        <begin position="26"/>
        <end position="156"/>
    </location>
</feature>
<proteinExistence type="predicted"/>
<name>A0A4Z2HTI0_9TELE</name>
<keyword evidence="2" id="KW-0732">Signal</keyword>
<dbReference type="EMBL" id="SRLO01000182">
    <property type="protein sequence ID" value="TNN68960.1"/>
    <property type="molecule type" value="Genomic_DNA"/>
</dbReference>
<dbReference type="PANTHER" id="PTHR24092:SF50">
    <property type="entry name" value="PHOSPHOLIPID-TRANSPORTING ATPASE IIB-RELATED"/>
    <property type="match status" value="1"/>
</dbReference>
<accession>A0A4Z2HTI0</accession>
<dbReference type="PANTHER" id="PTHR24092">
    <property type="entry name" value="PROBABLE PHOSPHOLIPID-TRANSPORTING ATPASE"/>
    <property type="match status" value="1"/>
</dbReference>
<evidence type="ECO:0000256" key="2">
    <source>
        <dbReference type="SAM" id="SignalP"/>
    </source>
</evidence>
<dbReference type="InterPro" id="IPR008250">
    <property type="entry name" value="ATPase_P-typ_transduc_dom_A_sf"/>
</dbReference>
<keyword evidence="1" id="KW-0813">Transport</keyword>
<gene>
    <name evidence="3" type="primary">ATP9B_1</name>
    <name evidence="3" type="ORF">EYF80_020821</name>
</gene>
<dbReference type="OrthoDB" id="377733at2759"/>
<dbReference type="GO" id="GO:0005886">
    <property type="term" value="C:plasma membrane"/>
    <property type="evidence" value="ECO:0007669"/>
    <property type="project" value="TreeGrafter"/>
</dbReference>
<dbReference type="AlphaFoldDB" id="A0A4Z2HTI0"/>
<dbReference type="GO" id="GO:0045332">
    <property type="term" value="P:phospholipid translocation"/>
    <property type="evidence" value="ECO:0007669"/>
    <property type="project" value="TreeGrafter"/>
</dbReference>
<evidence type="ECO:0000313" key="4">
    <source>
        <dbReference type="Proteomes" id="UP000314294"/>
    </source>
</evidence>
<dbReference type="Gene3D" id="2.70.150.10">
    <property type="entry name" value="Calcium-transporting ATPase, cytoplasmic transduction domain A"/>
    <property type="match status" value="1"/>
</dbReference>
<dbReference type="GO" id="GO:0006897">
    <property type="term" value="P:endocytosis"/>
    <property type="evidence" value="ECO:0007669"/>
    <property type="project" value="TreeGrafter"/>
</dbReference>
<dbReference type="GO" id="GO:0140326">
    <property type="term" value="F:ATPase-coupled intramembrane lipid transporter activity"/>
    <property type="evidence" value="ECO:0007669"/>
    <property type="project" value="TreeGrafter"/>
</dbReference>
<dbReference type="GO" id="GO:0005802">
    <property type="term" value="C:trans-Golgi network"/>
    <property type="evidence" value="ECO:0007669"/>
    <property type="project" value="TreeGrafter"/>
</dbReference>
<organism evidence="3 4">
    <name type="scientific">Liparis tanakae</name>
    <name type="common">Tanaka's snailfish</name>
    <dbReference type="NCBI Taxonomy" id="230148"/>
    <lineage>
        <taxon>Eukaryota</taxon>
        <taxon>Metazoa</taxon>
        <taxon>Chordata</taxon>
        <taxon>Craniata</taxon>
        <taxon>Vertebrata</taxon>
        <taxon>Euteleostomi</taxon>
        <taxon>Actinopterygii</taxon>
        <taxon>Neopterygii</taxon>
        <taxon>Teleostei</taxon>
        <taxon>Neoteleostei</taxon>
        <taxon>Acanthomorphata</taxon>
        <taxon>Eupercaria</taxon>
        <taxon>Perciformes</taxon>
        <taxon>Cottioidei</taxon>
        <taxon>Cottales</taxon>
        <taxon>Liparidae</taxon>
        <taxon>Liparis</taxon>
    </lineage>
</organism>
<dbReference type="Proteomes" id="UP000314294">
    <property type="component" value="Unassembled WGS sequence"/>
</dbReference>
<keyword evidence="4" id="KW-1185">Reference proteome</keyword>
<dbReference type="GO" id="GO:0006890">
    <property type="term" value="P:retrograde vesicle-mediated transport, Golgi to endoplasmic reticulum"/>
    <property type="evidence" value="ECO:0007669"/>
    <property type="project" value="TreeGrafter"/>
</dbReference>
<comment type="caution">
    <text evidence="3">The sequence shown here is derived from an EMBL/GenBank/DDBJ whole genome shotgun (WGS) entry which is preliminary data.</text>
</comment>
<evidence type="ECO:0000313" key="3">
    <source>
        <dbReference type="EMBL" id="TNN68960.1"/>
    </source>
</evidence>
<dbReference type="GO" id="GO:0005768">
    <property type="term" value="C:endosome"/>
    <property type="evidence" value="ECO:0007669"/>
    <property type="project" value="TreeGrafter"/>
</dbReference>
<evidence type="ECO:0000256" key="1">
    <source>
        <dbReference type="ARBA" id="ARBA00022448"/>
    </source>
</evidence>
<reference evidence="3 4" key="1">
    <citation type="submission" date="2019-03" db="EMBL/GenBank/DDBJ databases">
        <title>First draft genome of Liparis tanakae, snailfish: a comprehensive survey of snailfish specific genes.</title>
        <authorList>
            <person name="Kim W."/>
            <person name="Song I."/>
            <person name="Jeong J.-H."/>
            <person name="Kim D."/>
            <person name="Kim S."/>
            <person name="Ryu S."/>
            <person name="Song J.Y."/>
            <person name="Lee S.K."/>
        </authorList>
    </citation>
    <scope>NUCLEOTIDE SEQUENCE [LARGE SCALE GENOMIC DNA]</scope>
    <source>
        <tissue evidence="3">Muscle</tissue>
    </source>
</reference>
<dbReference type="SUPFAM" id="SSF81653">
    <property type="entry name" value="Calcium ATPase, transduction domain A"/>
    <property type="match status" value="1"/>
</dbReference>
<protein>
    <submittedName>
        <fullName evidence="3">Putative phospholipid-transporting ATPase IIB</fullName>
    </submittedName>
</protein>